<dbReference type="InterPro" id="IPR025857">
    <property type="entry name" value="MacB_PCD"/>
</dbReference>
<dbReference type="PANTHER" id="PTHR30572">
    <property type="entry name" value="MEMBRANE COMPONENT OF TRANSPORTER-RELATED"/>
    <property type="match status" value="1"/>
</dbReference>
<evidence type="ECO:0000256" key="6">
    <source>
        <dbReference type="ARBA" id="ARBA00038076"/>
    </source>
</evidence>
<dbReference type="Pfam" id="PF02687">
    <property type="entry name" value="FtsX"/>
    <property type="match status" value="1"/>
</dbReference>
<evidence type="ECO:0000256" key="2">
    <source>
        <dbReference type="ARBA" id="ARBA00022475"/>
    </source>
</evidence>
<name>A0A1M5T610_9FLAO</name>
<accession>A0A1M5T610</accession>
<proteinExistence type="inferred from homology"/>
<evidence type="ECO:0000256" key="1">
    <source>
        <dbReference type="ARBA" id="ARBA00004651"/>
    </source>
</evidence>
<reference evidence="12" key="1">
    <citation type="submission" date="2016-11" db="EMBL/GenBank/DDBJ databases">
        <authorList>
            <person name="Varghese N."/>
            <person name="Submissions S."/>
        </authorList>
    </citation>
    <scope>NUCLEOTIDE SEQUENCE [LARGE SCALE GENOMIC DNA]</scope>
    <source>
        <strain evidence="12">DSM 19859</strain>
    </source>
</reference>
<feature type="transmembrane region" description="Helical" evidence="7">
    <location>
        <begin position="296"/>
        <end position="319"/>
    </location>
</feature>
<dbReference type="Pfam" id="PF12704">
    <property type="entry name" value="MacB_PCD"/>
    <property type="match status" value="1"/>
</dbReference>
<evidence type="ECO:0000313" key="13">
    <source>
        <dbReference type="Proteomes" id="UP000290037"/>
    </source>
</evidence>
<evidence type="ECO:0000313" key="12">
    <source>
        <dbReference type="Proteomes" id="UP000184240"/>
    </source>
</evidence>
<reference evidence="10 13" key="3">
    <citation type="submission" date="2018-07" db="EMBL/GenBank/DDBJ databases">
        <title>Leeuwenhoekiella genomics.</title>
        <authorList>
            <person name="Tahon G."/>
            <person name="Willems A."/>
        </authorList>
    </citation>
    <scope>NUCLEOTIDE SEQUENCE [LARGE SCALE GENOMIC DNA]</scope>
    <source>
        <strain evidence="10 13">LMG 24856</strain>
    </source>
</reference>
<evidence type="ECO:0000259" key="9">
    <source>
        <dbReference type="Pfam" id="PF12704"/>
    </source>
</evidence>
<dbReference type="Proteomes" id="UP000184240">
    <property type="component" value="Unassembled WGS sequence"/>
</dbReference>
<feature type="domain" description="MacB-like periplasmic core" evidence="9">
    <location>
        <begin position="30"/>
        <end position="251"/>
    </location>
</feature>
<keyword evidence="3 7" id="KW-0812">Transmembrane</keyword>
<comment type="subcellular location">
    <subcellularLocation>
        <location evidence="1">Cell membrane</location>
        <topology evidence="1">Multi-pass membrane protein</topology>
    </subcellularLocation>
</comment>
<dbReference type="AlphaFoldDB" id="A0A1M5T610"/>
<dbReference type="STRING" id="573501.SAMN04487999_0248"/>
<keyword evidence="5 7" id="KW-0472">Membrane</keyword>
<dbReference type="GO" id="GO:0005886">
    <property type="term" value="C:plasma membrane"/>
    <property type="evidence" value="ECO:0007669"/>
    <property type="project" value="UniProtKB-SubCell"/>
</dbReference>
<dbReference type="Proteomes" id="UP000290037">
    <property type="component" value="Unassembled WGS sequence"/>
</dbReference>
<dbReference type="EMBL" id="QOVN01000004">
    <property type="protein sequence ID" value="RXG28766.1"/>
    <property type="molecule type" value="Genomic_DNA"/>
</dbReference>
<dbReference type="PANTHER" id="PTHR30572:SF4">
    <property type="entry name" value="ABC TRANSPORTER PERMEASE YTRF"/>
    <property type="match status" value="1"/>
</dbReference>
<keyword evidence="2" id="KW-1003">Cell membrane</keyword>
<feature type="transmembrane region" description="Helical" evidence="7">
    <location>
        <begin position="383"/>
        <end position="406"/>
    </location>
</feature>
<feature type="transmembrane region" description="Helical" evidence="7">
    <location>
        <begin position="340"/>
        <end position="371"/>
    </location>
</feature>
<keyword evidence="4 7" id="KW-1133">Transmembrane helix</keyword>
<evidence type="ECO:0000256" key="5">
    <source>
        <dbReference type="ARBA" id="ARBA00023136"/>
    </source>
</evidence>
<evidence type="ECO:0000313" key="11">
    <source>
        <dbReference type="EMBL" id="SHH45793.1"/>
    </source>
</evidence>
<comment type="similarity">
    <text evidence="6">Belongs to the ABC-4 integral membrane protein family.</text>
</comment>
<evidence type="ECO:0000313" key="10">
    <source>
        <dbReference type="EMBL" id="RXG28766.1"/>
    </source>
</evidence>
<evidence type="ECO:0000259" key="8">
    <source>
        <dbReference type="Pfam" id="PF02687"/>
    </source>
</evidence>
<organism evidence="11 12">
    <name type="scientific">Leeuwenhoekiella palythoae</name>
    <dbReference type="NCBI Taxonomy" id="573501"/>
    <lineage>
        <taxon>Bacteria</taxon>
        <taxon>Pseudomonadati</taxon>
        <taxon>Bacteroidota</taxon>
        <taxon>Flavobacteriia</taxon>
        <taxon>Flavobacteriales</taxon>
        <taxon>Flavobacteriaceae</taxon>
        <taxon>Leeuwenhoekiella</taxon>
    </lineage>
</organism>
<keyword evidence="13" id="KW-1185">Reference proteome</keyword>
<dbReference type="InterPro" id="IPR050250">
    <property type="entry name" value="Macrolide_Exporter_MacB"/>
</dbReference>
<evidence type="ECO:0000256" key="7">
    <source>
        <dbReference type="SAM" id="Phobius"/>
    </source>
</evidence>
<dbReference type="InterPro" id="IPR003838">
    <property type="entry name" value="ABC3_permease_C"/>
</dbReference>
<reference evidence="11" key="2">
    <citation type="submission" date="2016-11" db="EMBL/GenBank/DDBJ databases">
        <authorList>
            <person name="Jaros S."/>
            <person name="Januszkiewicz K."/>
            <person name="Wedrychowicz H."/>
        </authorList>
    </citation>
    <scope>NUCLEOTIDE SEQUENCE [LARGE SCALE GENOMIC DNA]</scope>
    <source>
        <strain evidence="11">DSM 19859</strain>
    </source>
</reference>
<dbReference type="GO" id="GO:0022857">
    <property type="term" value="F:transmembrane transporter activity"/>
    <property type="evidence" value="ECO:0007669"/>
    <property type="project" value="TreeGrafter"/>
</dbReference>
<dbReference type="EMBL" id="FQXT01000001">
    <property type="protein sequence ID" value="SHH45793.1"/>
    <property type="molecule type" value="Genomic_DNA"/>
</dbReference>
<feature type="domain" description="ABC3 transporter permease C-terminal" evidence="8">
    <location>
        <begin position="300"/>
        <end position="413"/>
    </location>
</feature>
<evidence type="ECO:0000256" key="3">
    <source>
        <dbReference type="ARBA" id="ARBA00022692"/>
    </source>
</evidence>
<protein>
    <submittedName>
        <fullName evidence="10 11">ABC transport system permease protein</fullName>
    </submittedName>
</protein>
<feature type="transmembrane region" description="Helical" evidence="7">
    <location>
        <begin position="27"/>
        <end position="51"/>
    </location>
</feature>
<evidence type="ECO:0000256" key="4">
    <source>
        <dbReference type="ARBA" id="ARBA00022989"/>
    </source>
</evidence>
<sequence length="420" mass="46052">MVQTGKFMFSLFRENIRIAYDSIRSQLLRTILTVVIIAIGITALVAILSLVKALENTISSDFSSMGANTFNIQRYDRTTRSQGSGEKQKVNPVIRYTEVRDFEDRYTYPFTQVSVSFTGTSSAEVKYENLDTDPEVTVLGANENFLDNAGLELDLGRNFTLFDIKNNNNVCVLGSDFKNGLLKNVNPIGQTISIRGAKFKVIGVLEEKGSTFGNNQDLRVIIPIQVARSLFTQANINYALSVKVDDKEMFEGALDEAIITFRNLRKLAPVEENNFGISRSDDLLNQIAEISGYLSLAAWVISLITILGSSIALMNIMLVSVTERTREIGVRKALGAKKSIIAGQFLMETIMIGQFGGILGIILGIGIGILISTVANFNFTTPWMAMLAATAVTLLVAVIAGLFPALKAAKLDPVESLRYE</sequence>
<gene>
    <name evidence="10" type="ORF">DSM01_2227</name>
    <name evidence="11" type="ORF">SAMN04487999_0248</name>
</gene>